<protein>
    <recommendedName>
        <fullName evidence="3">ribonuclease H</fullName>
        <ecNumber evidence="3">3.1.26.4</ecNumber>
    </recommendedName>
</protein>
<evidence type="ECO:0000256" key="5">
    <source>
        <dbReference type="ARBA" id="ARBA00022723"/>
    </source>
</evidence>
<keyword evidence="5" id="KW-0479">Metal-binding</keyword>
<comment type="similarity">
    <text evidence="2">Belongs to the RNase H family.</text>
</comment>
<dbReference type="PANTHER" id="PTHR10642">
    <property type="entry name" value="RIBONUCLEASE H1"/>
    <property type="match status" value="1"/>
</dbReference>
<evidence type="ECO:0000256" key="3">
    <source>
        <dbReference type="ARBA" id="ARBA00012180"/>
    </source>
</evidence>
<comment type="caution">
    <text evidence="9">The sequence shown here is derived from an EMBL/GenBank/DDBJ whole genome shotgun (WGS) entry which is preliminary data.</text>
</comment>
<evidence type="ECO:0000256" key="4">
    <source>
        <dbReference type="ARBA" id="ARBA00022722"/>
    </source>
</evidence>
<sequence>MSTGSSTESYPAFAHIGLRENPGKNLNQLIPNLTGPVDINDVTLIVIGIKLLQGSVAIIAASEMKKEKEMSELRRSHTHTHVRTHTHTHTAGIIFENGNPTQQLKYKLHKNCTNNQAEQIAVLKVLETLQGIQNRSDEEKLVAIYSDSKITFDLLSNKSKRSRIIERIKTKIIELTQSKWIIHFGWVKGHSGILGNELADRLAKAAALEDREVVYNKIPREVILTREKERGLDMWQQQWSNSTKGRISKAFFPSVKRRLSRKVPISPEFTAMTTGHGKLRAYLHRFRIIESPICPCGQQEQTVNHVIFDCNIVTRQRNDMIRKIQEAGGKWPTTCEDWPPTTSKYFRPSSAI</sequence>
<dbReference type="InterPro" id="IPR012337">
    <property type="entry name" value="RNaseH-like_sf"/>
</dbReference>
<dbReference type="InterPro" id="IPR050092">
    <property type="entry name" value="RNase_H"/>
</dbReference>
<dbReference type="EMBL" id="JAJSOF020000033">
    <property type="protein sequence ID" value="KAJ4430369.1"/>
    <property type="molecule type" value="Genomic_DNA"/>
</dbReference>
<dbReference type="EC" id="3.1.26.4" evidence="3"/>
<evidence type="ECO:0000313" key="9">
    <source>
        <dbReference type="EMBL" id="KAJ4430369.1"/>
    </source>
</evidence>
<organism evidence="9 10">
    <name type="scientific">Periplaneta americana</name>
    <name type="common">American cockroach</name>
    <name type="synonym">Blatta americana</name>
    <dbReference type="NCBI Taxonomy" id="6978"/>
    <lineage>
        <taxon>Eukaryota</taxon>
        <taxon>Metazoa</taxon>
        <taxon>Ecdysozoa</taxon>
        <taxon>Arthropoda</taxon>
        <taxon>Hexapoda</taxon>
        <taxon>Insecta</taxon>
        <taxon>Pterygota</taxon>
        <taxon>Neoptera</taxon>
        <taxon>Polyneoptera</taxon>
        <taxon>Dictyoptera</taxon>
        <taxon>Blattodea</taxon>
        <taxon>Blattoidea</taxon>
        <taxon>Blattidae</taxon>
        <taxon>Blattinae</taxon>
        <taxon>Periplaneta</taxon>
    </lineage>
</organism>
<keyword evidence="4" id="KW-0540">Nuclease</keyword>
<dbReference type="CDD" id="cd09276">
    <property type="entry name" value="Rnase_HI_RT_non_LTR"/>
    <property type="match status" value="1"/>
</dbReference>
<evidence type="ECO:0000259" key="8">
    <source>
        <dbReference type="PROSITE" id="PS50879"/>
    </source>
</evidence>
<gene>
    <name evidence="9" type="ORF">ANN_22585</name>
</gene>
<evidence type="ECO:0000256" key="1">
    <source>
        <dbReference type="ARBA" id="ARBA00000077"/>
    </source>
</evidence>
<evidence type="ECO:0000256" key="7">
    <source>
        <dbReference type="ARBA" id="ARBA00022801"/>
    </source>
</evidence>
<feature type="domain" description="RNase H type-1" evidence="8">
    <location>
        <begin position="88"/>
        <end position="208"/>
    </location>
</feature>
<keyword evidence="6" id="KW-0255">Endonuclease</keyword>
<accession>A0ABQ8S926</accession>
<reference evidence="9 10" key="1">
    <citation type="journal article" date="2022" name="Allergy">
        <title>Genome assembly and annotation of Periplaneta americana reveal a comprehensive cockroach allergen profile.</title>
        <authorList>
            <person name="Wang L."/>
            <person name="Xiong Q."/>
            <person name="Saelim N."/>
            <person name="Wang L."/>
            <person name="Nong W."/>
            <person name="Wan A.T."/>
            <person name="Shi M."/>
            <person name="Liu X."/>
            <person name="Cao Q."/>
            <person name="Hui J.H.L."/>
            <person name="Sookrung N."/>
            <person name="Leung T.F."/>
            <person name="Tungtrongchitr A."/>
            <person name="Tsui S.K.W."/>
        </authorList>
    </citation>
    <scope>NUCLEOTIDE SEQUENCE [LARGE SCALE GENOMIC DNA]</scope>
    <source>
        <strain evidence="9">PWHHKU_190912</strain>
    </source>
</reference>
<dbReference type="Pfam" id="PF00075">
    <property type="entry name" value="RNase_H"/>
    <property type="match status" value="1"/>
</dbReference>
<dbReference type="InterPro" id="IPR036397">
    <property type="entry name" value="RNaseH_sf"/>
</dbReference>
<dbReference type="PANTHER" id="PTHR10642:SF26">
    <property type="entry name" value="RIBONUCLEASE H1"/>
    <property type="match status" value="1"/>
</dbReference>
<dbReference type="Proteomes" id="UP001148838">
    <property type="component" value="Unassembled WGS sequence"/>
</dbReference>
<proteinExistence type="inferred from homology"/>
<name>A0ABQ8S926_PERAM</name>
<evidence type="ECO:0000313" key="10">
    <source>
        <dbReference type="Proteomes" id="UP001148838"/>
    </source>
</evidence>
<dbReference type="SUPFAM" id="SSF53098">
    <property type="entry name" value="Ribonuclease H-like"/>
    <property type="match status" value="1"/>
</dbReference>
<dbReference type="Gene3D" id="3.30.420.10">
    <property type="entry name" value="Ribonuclease H-like superfamily/Ribonuclease H"/>
    <property type="match status" value="1"/>
</dbReference>
<keyword evidence="7" id="KW-0378">Hydrolase</keyword>
<dbReference type="PROSITE" id="PS50879">
    <property type="entry name" value="RNASE_H_1"/>
    <property type="match status" value="1"/>
</dbReference>
<evidence type="ECO:0000256" key="2">
    <source>
        <dbReference type="ARBA" id="ARBA00005300"/>
    </source>
</evidence>
<evidence type="ECO:0000256" key="6">
    <source>
        <dbReference type="ARBA" id="ARBA00022759"/>
    </source>
</evidence>
<keyword evidence="10" id="KW-1185">Reference proteome</keyword>
<comment type="catalytic activity">
    <reaction evidence="1">
        <text>Endonucleolytic cleavage to 5'-phosphomonoester.</text>
        <dbReference type="EC" id="3.1.26.4"/>
    </reaction>
</comment>
<dbReference type="InterPro" id="IPR002156">
    <property type="entry name" value="RNaseH_domain"/>
</dbReference>